<dbReference type="GO" id="GO:0030170">
    <property type="term" value="F:pyridoxal phosphate binding"/>
    <property type="evidence" value="ECO:0007669"/>
    <property type="project" value="InterPro"/>
</dbReference>
<dbReference type="STRING" id="1798382.A3D77_06885"/>
<dbReference type="InterPro" id="IPR015424">
    <property type="entry name" value="PyrdxlP-dep_Trfase"/>
</dbReference>
<dbReference type="Proteomes" id="UP000176923">
    <property type="component" value="Unassembled WGS sequence"/>
</dbReference>
<dbReference type="GO" id="GO:0016846">
    <property type="term" value="F:carbon-sulfur lyase activity"/>
    <property type="evidence" value="ECO:0007669"/>
    <property type="project" value="TreeGrafter"/>
</dbReference>
<comment type="similarity">
    <text evidence="3">Belongs to the trans-sulfuration enzymes family.</text>
</comment>
<evidence type="ECO:0000256" key="2">
    <source>
        <dbReference type="ARBA" id="ARBA00022898"/>
    </source>
</evidence>
<evidence type="ECO:0008006" key="6">
    <source>
        <dbReference type="Google" id="ProtNLM"/>
    </source>
</evidence>
<dbReference type="Gene3D" id="3.40.640.10">
    <property type="entry name" value="Type I PLP-dependent aspartate aminotransferase-like (Major domain)"/>
    <property type="match status" value="1"/>
</dbReference>
<organism evidence="4 5">
    <name type="scientific">Candidatus Gottesmanbacteria bacterium RIFCSPHIGHO2_02_FULL_39_11</name>
    <dbReference type="NCBI Taxonomy" id="1798382"/>
    <lineage>
        <taxon>Bacteria</taxon>
        <taxon>Candidatus Gottesmaniibacteriota</taxon>
    </lineage>
</organism>
<dbReference type="InterPro" id="IPR000277">
    <property type="entry name" value="Cys/Met-Metab_PyrdxlP-dep_enz"/>
</dbReference>
<dbReference type="EMBL" id="MFJL01000041">
    <property type="protein sequence ID" value="OGG12754.1"/>
    <property type="molecule type" value="Genomic_DNA"/>
</dbReference>
<dbReference type="GO" id="GO:0005737">
    <property type="term" value="C:cytoplasm"/>
    <property type="evidence" value="ECO:0007669"/>
    <property type="project" value="TreeGrafter"/>
</dbReference>
<dbReference type="PANTHER" id="PTHR11808">
    <property type="entry name" value="TRANS-SULFURATION ENZYME FAMILY MEMBER"/>
    <property type="match status" value="1"/>
</dbReference>
<dbReference type="GO" id="GO:0019346">
    <property type="term" value="P:transsulfuration"/>
    <property type="evidence" value="ECO:0007669"/>
    <property type="project" value="InterPro"/>
</dbReference>
<evidence type="ECO:0000256" key="3">
    <source>
        <dbReference type="RuleBase" id="RU362118"/>
    </source>
</evidence>
<reference evidence="4 5" key="1">
    <citation type="journal article" date="2016" name="Nat. Commun.">
        <title>Thousands of microbial genomes shed light on interconnected biogeochemical processes in an aquifer system.</title>
        <authorList>
            <person name="Anantharaman K."/>
            <person name="Brown C.T."/>
            <person name="Hug L.A."/>
            <person name="Sharon I."/>
            <person name="Castelle C.J."/>
            <person name="Probst A.J."/>
            <person name="Thomas B.C."/>
            <person name="Singh A."/>
            <person name="Wilkins M.J."/>
            <person name="Karaoz U."/>
            <person name="Brodie E.L."/>
            <person name="Williams K.H."/>
            <person name="Hubbard S.S."/>
            <person name="Banfield J.F."/>
        </authorList>
    </citation>
    <scope>NUCLEOTIDE SEQUENCE [LARGE SCALE GENOMIC DNA]</scope>
</reference>
<evidence type="ECO:0000256" key="1">
    <source>
        <dbReference type="ARBA" id="ARBA00001933"/>
    </source>
</evidence>
<sequence length="499" mass="57615">MPYNLAANDSLSDLCEDLSELRYLYEDRLAAFDKFLKKIRDKNLYQNKNTYDSLIPIGEKITGALNRNYKRLNVKKNNIADLIRIKNSSYEALRSIQLISASFFTSLNYQSPSFLHSVSAQAGLDLNRILANENDYKRDVHLDGIGLERKYKKEYIDCPFPYNIFVKTYAVSSGMAAFTTVLNFLAMENSIKTYALMGKSTYFESKILITKLFGTRVIEFVENDTENIIYRIKKYRPEVLFIDSLANSCTIPLPDLKTIFNFLKEKYREKITVVLDNTGMSLSFQPLPYLVSSKNNITLFSYESLNKYTQFGMDRVTGGMITAYGRNIGKLLRYREHLGTILPDNSVYAIPTPNRKFLEKRLLKLSRNAYYLAKSLQEHITIKKLRKIKSIVHPSLSHHPSFNWSKTLPFTGSYFTFEIDKKYQNQKFFKSFLHKTISVARRRKVQLVAGSSFGLNITRVYITALNSEFGDPFIRISAGTECMEEIERIKDVFCEVMSS</sequence>
<dbReference type="SUPFAM" id="SSF53383">
    <property type="entry name" value="PLP-dependent transferases"/>
    <property type="match status" value="1"/>
</dbReference>
<evidence type="ECO:0000313" key="5">
    <source>
        <dbReference type="Proteomes" id="UP000176923"/>
    </source>
</evidence>
<comment type="cofactor">
    <cofactor evidence="1 3">
        <name>pyridoxal 5'-phosphate</name>
        <dbReference type="ChEBI" id="CHEBI:597326"/>
    </cofactor>
</comment>
<protein>
    <recommendedName>
        <fullName evidence="6">Cystathionine gamma-synthase</fullName>
    </recommendedName>
</protein>
<dbReference type="InterPro" id="IPR015421">
    <property type="entry name" value="PyrdxlP-dep_Trfase_major"/>
</dbReference>
<keyword evidence="2 3" id="KW-0663">Pyridoxal phosphate</keyword>
<proteinExistence type="inferred from homology"/>
<dbReference type="Pfam" id="PF01053">
    <property type="entry name" value="Cys_Met_Meta_PP"/>
    <property type="match status" value="1"/>
</dbReference>
<accession>A0A1F5ZK99</accession>
<name>A0A1F5ZK99_9BACT</name>
<evidence type="ECO:0000313" key="4">
    <source>
        <dbReference type="EMBL" id="OGG12754.1"/>
    </source>
</evidence>
<comment type="caution">
    <text evidence="4">The sequence shown here is derived from an EMBL/GenBank/DDBJ whole genome shotgun (WGS) entry which is preliminary data.</text>
</comment>
<dbReference type="Gene3D" id="3.90.1150.10">
    <property type="entry name" value="Aspartate Aminotransferase, domain 1"/>
    <property type="match status" value="1"/>
</dbReference>
<dbReference type="AlphaFoldDB" id="A0A1F5ZK99"/>
<dbReference type="InterPro" id="IPR015422">
    <property type="entry name" value="PyrdxlP-dep_Trfase_small"/>
</dbReference>
<gene>
    <name evidence="4" type="ORF">A3D77_06885</name>
</gene>